<gene>
    <name evidence="6" type="ordered locus">Spea_3187</name>
</gene>
<dbReference type="PROSITE" id="PS00198">
    <property type="entry name" value="4FE4S_FER_1"/>
    <property type="match status" value="1"/>
</dbReference>
<dbReference type="PROSITE" id="PS51379">
    <property type="entry name" value="4FE4S_FER_2"/>
    <property type="match status" value="3"/>
</dbReference>
<evidence type="ECO:0000259" key="5">
    <source>
        <dbReference type="PROSITE" id="PS51379"/>
    </source>
</evidence>
<dbReference type="eggNOG" id="COG0437">
    <property type="taxonomic scope" value="Bacteria"/>
</dbReference>
<dbReference type="SUPFAM" id="SSF54862">
    <property type="entry name" value="4Fe-4S ferredoxins"/>
    <property type="match status" value="1"/>
</dbReference>
<keyword evidence="2" id="KW-0479">Metal-binding</keyword>
<reference evidence="6 7" key="1">
    <citation type="submission" date="2007-10" db="EMBL/GenBank/DDBJ databases">
        <title>Complete sequence of Shewanella pealeana ATCC 700345.</title>
        <authorList>
            <consortium name="US DOE Joint Genome Institute"/>
            <person name="Copeland A."/>
            <person name="Lucas S."/>
            <person name="Lapidus A."/>
            <person name="Barry K."/>
            <person name="Glavina del Rio T."/>
            <person name="Dalin E."/>
            <person name="Tice H."/>
            <person name="Pitluck S."/>
            <person name="Chertkov O."/>
            <person name="Brettin T."/>
            <person name="Bruce D."/>
            <person name="Detter J.C."/>
            <person name="Han C."/>
            <person name="Schmutz J."/>
            <person name="Larimer F."/>
            <person name="Land M."/>
            <person name="Hauser L."/>
            <person name="Kyrpides N."/>
            <person name="Kim E."/>
            <person name="Zhao J.-S.Z."/>
            <person name="Manno D."/>
            <person name="Hawari J."/>
            <person name="Richardson P."/>
        </authorList>
    </citation>
    <scope>NUCLEOTIDE SEQUENCE [LARGE SCALE GENOMIC DNA]</scope>
    <source>
        <strain evidence="7">ATCC 700345 / ANG-SQ1</strain>
    </source>
</reference>
<feature type="domain" description="4Fe-4S ferredoxin-type" evidence="5">
    <location>
        <begin position="51"/>
        <end position="82"/>
    </location>
</feature>
<accession>A8H7G6</accession>
<protein>
    <submittedName>
        <fullName evidence="6">4Fe-4S ferredoxin iron-sulfur binding domain protein</fullName>
    </submittedName>
</protein>
<evidence type="ECO:0000256" key="1">
    <source>
        <dbReference type="ARBA" id="ARBA00022485"/>
    </source>
</evidence>
<dbReference type="HOGENOM" id="CLU_043374_1_3_6"/>
<dbReference type="OrthoDB" id="9779457at2"/>
<evidence type="ECO:0000256" key="3">
    <source>
        <dbReference type="ARBA" id="ARBA00023004"/>
    </source>
</evidence>
<name>A8H7G6_SHEPA</name>
<dbReference type="GO" id="GO:0046872">
    <property type="term" value="F:metal ion binding"/>
    <property type="evidence" value="ECO:0007669"/>
    <property type="project" value="UniProtKB-KW"/>
</dbReference>
<dbReference type="Gene3D" id="3.30.70.20">
    <property type="match status" value="2"/>
</dbReference>
<dbReference type="InterPro" id="IPR050954">
    <property type="entry name" value="ET_IronSulfur_Cluster-Binding"/>
</dbReference>
<organism evidence="6 7">
    <name type="scientific">Shewanella pealeana (strain ATCC 700345 / ANG-SQ1)</name>
    <dbReference type="NCBI Taxonomy" id="398579"/>
    <lineage>
        <taxon>Bacteria</taxon>
        <taxon>Pseudomonadati</taxon>
        <taxon>Pseudomonadota</taxon>
        <taxon>Gammaproteobacteria</taxon>
        <taxon>Alteromonadales</taxon>
        <taxon>Shewanellaceae</taxon>
        <taxon>Shewanella</taxon>
    </lineage>
</organism>
<dbReference type="PANTHER" id="PTHR43177:SF3">
    <property type="entry name" value="PROTEIN NRFC HOMOLOG"/>
    <property type="match status" value="1"/>
</dbReference>
<evidence type="ECO:0000313" key="7">
    <source>
        <dbReference type="Proteomes" id="UP000002608"/>
    </source>
</evidence>
<keyword evidence="1" id="KW-0004">4Fe-4S</keyword>
<feature type="domain" description="4Fe-4S ferredoxin-type" evidence="5">
    <location>
        <begin position="83"/>
        <end position="112"/>
    </location>
</feature>
<sequence length="192" mass="21106">MNEKYVLIHDENRCIGCHACTAACNTSNDLADHQNRATIDVKGPYLIDGELHYRYLRVSCEQCDRPACIKACPYGAISQTVDGVVSFNHDRCKGCLMCVAACPTGGCFYNKHAKSTDNCDFCMKSRVAEGLQPACVTVCPADALIFGNANDPNSEVHKCLSTVLTYNRPVGYNNKPKLYRVASQVASERRLV</sequence>
<keyword evidence="7" id="KW-1185">Reference proteome</keyword>
<dbReference type="GO" id="GO:0051539">
    <property type="term" value="F:4 iron, 4 sulfur cluster binding"/>
    <property type="evidence" value="ECO:0007669"/>
    <property type="project" value="UniProtKB-KW"/>
</dbReference>
<dbReference type="InterPro" id="IPR017896">
    <property type="entry name" value="4Fe4S_Fe-S-bd"/>
</dbReference>
<dbReference type="KEGG" id="spl:Spea_3187"/>
<dbReference type="Pfam" id="PF13247">
    <property type="entry name" value="Fer4_11"/>
    <property type="match status" value="1"/>
</dbReference>
<dbReference type="RefSeq" id="WP_012156404.1">
    <property type="nucleotide sequence ID" value="NC_009901.1"/>
</dbReference>
<dbReference type="PANTHER" id="PTHR43177">
    <property type="entry name" value="PROTEIN NRFC"/>
    <property type="match status" value="1"/>
</dbReference>
<dbReference type="Proteomes" id="UP000002608">
    <property type="component" value="Chromosome"/>
</dbReference>
<feature type="domain" description="4Fe-4S ferredoxin-type" evidence="5">
    <location>
        <begin position="5"/>
        <end position="35"/>
    </location>
</feature>
<evidence type="ECO:0000256" key="4">
    <source>
        <dbReference type="ARBA" id="ARBA00023014"/>
    </source>
</evidence>
<dbReference type="STRING" id="398579.Spea_3187"/>
<evidence type="ECO:0000313" key="6">
    <source>
        <dbReference type="EMBL" id="ABV88503.1"/>
    </source>
</evidence>
<dbReference type="Pfam" id="PF12797">
    <property type="entry name" value="Fer4_2"/>
    <property type="match status" value="1"/>
</dbReference>
<keyword evidence="4" id="KW-0411">Iron-sulfur</keyword>
<proteinExistence type="predicted"/>
<evidence type="ECO:0000256" key="2">
    <source>
        <dbReference type="ARBA" id="ARBA00022723"/>
    </source>
</evidence>
<dbReference type="AlphaFoldDB" id="A8H7G6"/>
<keyword evidence="3" id="KW-0408">Iron</keyword>
<dbReference type="EMBL" id="CP000851">
    <property type="protein sequence ID" value="ABV88503.1"/>
    <property type="molecule type" value="Genomic_DNA"/>
</dbReference>
<dbReference type="InterPro" id="IPR017900">
    <property type="entry name" value="4Fe4S_Fe_S_CS"/>
</dbReference>